<dbReference type="PANTHER" id="PTHR18866">
    <property type="entry name" value="CARBOXYLASE:PYRUVATE/ACETYL-COA/PROPIONYL-COA CARBOXYLASE"/>
    <property type="match status" value="1"/>
</dbReference>
<dbReference type="InterPro" id="IPR005479">
    <property type="entry name" value="CPAse_ATP-bd"/>
</dbReference>
<dbReference type="Pfam" id="PF02786">
    <property type="entry name" value="CPSase_L_D2"/>
    <property type="match status" value="1"/>
</dbReference>
<keyword evidence="3 5" id="KW-0067">ATP-binding</keyword>
<sequence>MVVCADAAELRAQFGAARERAQTLFGDGGVFVERYVAAARHVEIQVFGDGAGNVVHMGERECSVQRRYQKLLEETPSPFLDAHPGLREDMCAAAVRLCESIAYTSAGTVEFLVDAATAQFFFLEMNTRIQVEHTVTEAARPGLDLVALMLRLAAREPFALPQAAVPPATRHALQARVYAEDAIRGFAPAPGVLTAVAFPARAWLRVDTWVRAGSAVTPHFDALLAKVVVHGADRAAVLARMDDALGAVRLCGPVTNVEFLRAVCRDGVFRRGEATTGFLAGFAFAPHAIEVLDGGLATTVQDLPGRT</sequence>
<dbReference type="Gene3D" id="3.30.1490.20">
    <property type="entry name" value="ATP-grasp fold, A domain"/>
    <property type="match status" value="1"/>
</dbReference>
<dbReference type="Pfam" id="PF02785">
    <property type="entry name" value="Biotin_carb_C"/>
    <property type="match status" value="1"/>
</dbReference>
<accession>A0A0C3S847</accession>
<keyword evidence="4" id="KW-0092">Biotin</keyword>
<dbReference type="EMBL" id="KN840502">
    <property type="protein sequence ID" value="KIP07152.1"/>
    <property type="molecule type" value="Genomic_DNA"/>
</dbReference>
<proteinExistence type="predicted"/>
<evidence type="ECO:0000313" key="9">
    <source>
        <dbReference type="Proteomes" id="UP000053257"/>
    </source>
</evidence>
<dbReference type="OrthoDB" id="196847at2759"/>
<evidence type="ECO:0000259" key="7">
    <source>
        <dbReference type="PROSITE" id="PS50979"/>
    </source>
</evidence>
<dbReference type="Proteomes" id="UP000053257">
    <property type="component" value="Unassembled WGS sequence"/>
</dbReference>
<feature type="domain" description="ATP-grasp" evidence="6">
    <location>
        <begin position="30"/>
        <end position="154"/>
    </location>
</feature>
<evidence type="ECO:0000313" key="8">
    <source>
        <dbReference type="EMBL" id="KIP07152.1"/>
    </source>
</evidence>
<dbReference type="STRING" id="745531.A0A0C3S847"/>
<dbReference type="InterPro" id="IPR050856">
    <property type="entry name" value="Biotin_carboxylase_complex"/>
</dbReference>
<dbReference type="InterPro" id="IPR011054">
    <property type="entry name" value="Rudment_hybrid_motif"/>
</dbReference>
<dbReference type="PROSITE" id="PS50975">
    <property type="entry name" value="ATP_GRASP"/>
    <property type="match status" value="1"/>
</dbReference>
<dbReference type="Gene3D" id="3.30.470.20">
    <property type="entry name" value="ATP-grasp fold, B domain"/>
    <property type="match status" value="1"/>
</dbReference>
<gene>
    <name evidence="8" type="ORF">PHLGIDRAFT_118312</name>
</gene>
<dbReference type="GO" id="GO:0016874">
    <property type="term" value="F:ligase activity"/>
    <property type="evidence" value="ECO:0007669"/>
    <property type="project" value="UniProtKB-KW"/>
</dbReference>
<evidence type="ECO:0000256" key="2">
    <source>
        <dbReference type="ARBA" id="ARBA00022741"/>
    </source>
</evidence>
<protein>
    <recommendedName>
        <fullName evidence="10">Biotin carboxylation domain-containing protein</fullName>
    </recommendedName>
</protein>
<reference evidence="8 9" key="1">
    <citation type="journal article" date="2014" name="PLoS Genet.">
        <title>Analysis of the Phlebiopsis gigantea genome, transcriptome and secretome provides insight into its pioneer colonization strategies of wood.</title>
        <authorList>
            <person name="Hori C."/>
            <person name="Ishida T."/>
            <person name="Igarashi K."/>
            <person name="Samejima M."/>
            <person name="Suzuki H."/>
            <person name="Master E."/>
            <person name="Ferreira P."/>
            <person name="Ruiz-Duenas F.J."/>
            <person name="Held B."/>
            <person name="Canessa P."/>
            <person name="Larrondo L.F."/>
            <person name="Schmoll M."/>
            <person name="Druzhinina I.S."/>
            <person name="Kubicek C.P."/>
            <person name="Gaskell J.A."/>
            <person name="Kersten P."/>
            <person name="St John F."/>
            <person name="Glasner J."/>
            <person name="Sabat G."/>
            <person name="Splinter BonDurant S."/>
            <person name="Syed K."/>
            <person name="Yadav J."/>
            <person name="Mgbeahuruike A.C."/>
            <person name="Kovalchuk A."/>
            <person name="Asiegbu F.O."/>
            <person name="Lackner G."/>
            <person name="Hoffmeister D."/>
            <person name="Rencoret J."/>
            <person name="Gutierrez A."/>
            <person name="Sun H."/>
            <person name="Lindquist E."/>
            <person name="Barry K."/>
            <person name="Riley R."/>
            <person name="Grigoriev I.V."/>
            <person name="Henrissat B."/>
            <person name="Kues U."/>
            <person name="Berka R.M."/>
            <person name="Martinez A.T."/>
            <person name="Covert S.F."/>
            <person name="Blanchette R.A."/>
            <person name="Cullen D."/>
        </authorList>
    </citation>
    <scope>NUCLEOTIDE SEQUENCE [LARGE SCALE GENOMIC DNA]</scope>
    <source>
        <strain evidence="8 9">11061_1 CR5-6</strain>
    </source>
</reference>
<evidence type="ECO:0008006" key="10">
    <source>
        <dbReference type="Google" id="ProtNLM"/>
    </source>
</evidence>
<organism evidence="8 9">
    <name type="scientific">Phlebiopsis gigantea (strain 11061_1 CR5-6)</name>
    <name type="common">White-rot fungus</name>
    <name type="synonym">Peniophora gigantea</name>
    <dbReference type="NCBI Taxonomy" id="745531"/>
    <lineage>
        <taxon>Eukaryota</taxon>
        <taxon>Fungi</taxon>
        <taxon>Dikarya</taxon>
        <taxon>Basidiomycota</taxon>
        <taxon>Agaricomycotina</taxon>
        <taxon>Agaricomycetes</taxon>
        <taxon>Polyporales</taxon>
        <taxon>Phanerochaetaceae</taxon>
        <taxon>Phlebiopsis</taxon>
    </lineage>
</organism>
<dbReference type="PROSITE" id="PS50979">
    <property type="entry name" value="BC"/>
    <property type="match status" value="1"/>
</dbReference>
<dbReference type="InterPro" id="IPR013815">
    <property type="entry name" value="ATP_grasp_subdomain_1"/>
</dbReference>
<dbReference type="InterPro" id="IPR005482">
    <property type="entry name" value="Biotin_COase_C"/>
</dbReference>
<keyword evidence="1" id="KW-0436">Ligase</keyword>
<evidence type="ECO:0000256" key="3">
    <source>
        <dbReference type="ARBA" id="ARBA00022840"/>
    </source>
</evidence>
<dbReference type="InterPro" id="IPR011761">
    <property type="entry name" value="ATP-grasp"/>
</dbReference>
<feature type="non-terminal residue" evidence="8">
    <location>
        <position position="307"/>
    </location>
</feature>
<dbReference type="PROSITE" id="PS00867">
    <property type="entry name" value="CPSASE_2"/>
    <property type="match status" value="1"/>
</dbReference>
<dbReference type="PANTHER" id="PTHR18866:SF128">
    <property type="entry name" value="UREA AMIDOLYASE"/>
    <property type="match status" value="1"/>
</dbReference>
<evidence type="ECO:0000256" key="5">
    <source>
        <dbReference type="PROSITE-ProRule" id="PRU00409"/>
    </source>
</evidence>
<keyword evidence="9" id="KW-1185">Reference proteome</keyword>
<dbReference type="InterPro" id="IPR011764">
    <property type="entry name" value="Biotin_carboxylation_dom"/>
</dbReference>
<keyword evidence="2 5" id="KW-0547">Nucleotide-binding</keyword>
<feature type="domain" description="Biotin carboxylation" evidence="7">
    <location>
        <begin position="1"/>
        <end position="284"/>
    </location>
</feature>
<name>A0A0C3S847_PHLG1</name>
<dbReference type="HOGENOM" id="CLU_000395_3_4_1"/>
<dbReference type="SMART" id="SM00878">
    <property type="entry name" value="Biotin_carb_C"/>
    <property type="match status" value="1"/>
</dbReference>
<dbReference type="AlphaFoldDB" id="A0A0C3S847"/>
<evidence type="ECO:0000256" key="1">
    <source>
        <dbReference type="ARBA" id="ARBA00022598"/>
    </source>
</evidence>
<evidence type="ECO:0000256" key="4">
    <source>
        <dbReference type="ARBA" id="ARBA00023267"/>
    </source>
</evidence>
<dbReference type="GO" id="GO:0005524">
    <property type="term" value="F:ATP binding"/>
    <property type="evidence" value="ECO:0007669"/>
    <property type="project" value="UniProtKB-UniRule"/>
</dbReference>
<evidence type="ECO:0000259" key="6">
    <source>
        <dbReference type="PROSITE" id="PS50975"/>
    </source>
</evidence>
<dbReference type="SUPFAM" id="SSF56059">
    <property type="entry name" value="Glutathione synthetase ATP-binding domain-like"/>
    <property type="match status" value="1"/>
</dbReference>
<dbReference type="GO" id="GO:0046872">
    <property type="term" value="F:metal ion binding"/>
    <property type="evidence" value="ECO:0007669"/>
    <property type="project" value="InterPro"/>
</dbReference>
<dbReference type="SUPFAM" id="SSF51246">
    <property type="entry name" value="Rudiment single hybrid motif"/>
    <property type="match status" value="1"/>
</dbReference>